<keyword evidence="2" id="KW-1185">Reference proteome</keyword>
<protein>
    <submittedName>
        <fullName evidence="1">Unplaced genomic scaffold SPHSTscaffold_30, whole genome shotgun sequence</fullName>
    </submittedName>
</protein>
<organism evidence="1 2">
    <name type="scientific">Sphaerobolus stellatus (strain SS14)</name>
    <dbReference type="NCBI Taxonomy" id="990650"/>
    <lineage>
        <taxon>Eukaryota</taxon>
        <taxon>Fungi</taxon>
        <taxon>Dikarya</taxon>
        <taxon>Basidiomycota</taxon>
        <taxon>Agaricomycotina</taxon>
        <taxon>Agaricomycetes</taxon>
        <taxon>Phallomycetidae</taxon>
        <taxon>Geastrales</taxon>
        <taxon>Sphaerobolaceae</taxon>
        <taxon>Sphaerobolus</taxon>
    </lineage>
</organism>
<dbReference type="AlphaFoldDB" id="A0A0C9VHP7"/>
<dbReference type="HOGENOM" id="CLU_973765_0_0_1"/>
<proteinExistence type="predicted"/>
<sequence length="286" mass="32653">MTLLTTNPILNPIFASLLDQSLLVPYLGLAPLPLIKMFWMWLELLWNCKQDHATTLRPLMKRMRLPWAVHLLQNTFELVKKLAKLLVLKEMETQQRIYNDRYIQSSEEEDEPVVLLLPKEPEVFKIDFEVPFGSGSRDVEVCSNMDYDSVMVELMSGMGTRAIGLNLEYTFSFQANAHPNPVPRHLTKKKGNGSIYPWSFSIDEIDMVTGKTKTAKGKSVKAKPASIQCEVPAKATDTCPKQHKIIQQLETLHYCTKCRKACYIVPNQKLIINIPFVTLRFGLSLL</sequence>
<gene>
    <name evidence="1" type="ORF">M422DRAFT_45980</name>
</gene>
<evidence type="ECO:0000313" key="2">
    <source>
        <dbReference type="Proteomes" id="UP000054279"/>
    </source>
</evidence>
<dbReference type="EMBL" id="KN837105">
    <property type="protein sequence ID" value="KIJ46821.1"/>
    <property type="molecule type" value="Genomic_DNA"/>
</dbReference>
<dbReference type="Proteomes" id="UP000054279">
    <property type="component" value="Unassembled WGS sequence"/>
</dbReference>
<evidence type="ECO:0000313" key="1">
    <source>
        <dbReference type="EMBL" id="KIJ46821.1"/>
    </source>
</evidence>
<reference evidence="1 2" key="1">
    <citation type="submission" date="2014-06" db="EMBL/GenBank/DDBJ databases">
        <title>Evolutionary Origins and Diversification of the Mycorrhizal Mutualists.</title>
        <authorList>
            <consortium name="DOE Joint Genome Institute"/>
            <consortium name="Mycorrhizal Genomics Consortium"/>
            <person name="Kohler A."/>
            <person name="Kuo A."/>
            <person name="Nagy L.G."/>
            <person name="Floudas D."/>
            <person name="Copeland A."/>
            <person name="Barry K.W."/>
            <person name="Cichocki N."/>
            <person name="Veneault-Fourrey C."/>
            <person name="LaButti K."/>
            <person name="Lindquist E.A."/>
            <person name="Lipzen A."/>
            <person name="Lundell T."/>
            <person name="Morin E."/>
            <person name="Murat C."/>
            <person name="Riley R."/>
            <person name="Ohm R."/>
            <person name="Sun H."/>
            <person name="Tunlid A."/>
            <person name="Henrissat B."/>
            <person name="Grigoriev I.V."/>
            <person name="Hibbett D.S."/>
            <person name="Martin F."/>
        </authorList>
    </citation>
    <scope>NUCLEOTIDE SEQUENCE [LARGE SCALE GENOMIC DNA]</scope>
    <source>
        <strain evidence="1 2">SS14</strain>
    </source>
</reference>
<accession>A0A0C9VHP7</accession>
<name>A0A0C9VHP7_SPHS4</name>